<keyword evidence="1" id="KW-1133">Transmembrane helix</keyword>
<dbReference type="Pfam" id="PF25105">
    <property type="entry name" value="DUF7813"/>
    <property type="match status" value="1"/>
</dbReference>
<organism evidence="2 3">
    <name type="scientific">Deinandra increscens subsp. villosa</name>
    <dbReference type="NCBI Taxonomy" id="3103831"/>
    <lineage>
        <taxon>Eukaryota</taxon>
        <taxon>Viridiplantae</taxon>
        <taxon>Streptophyta</taxon>
        <taxon>Embryophyta</taxon>
        <taxon>Tracheophyta</taxon>
        <taxon>Spermatophyta</taxon>
        <taxon>Magnoliopsida</taxon>
        <taxon>eudicotyledons</taxon>
        <taxon>Gunneridae</taxon>
        <taxon>Pentapetalae</taxon>
        <taxon>asterids</taxon>
        <taxon>campanulids</taxon>
        <taxon>Asterales</taxon>
        <taxon>Asteraceae</taxon>
        <taxon>Asteroideae</taxon>
        <taxon>Heliantheae alliance</taxon>
        <taxon>Madieae</taxon>
        <taxon>Madiinae</taxon>
        <taxon>Deinandra</taxon>
    </lineage>
</organism>
<comment type="caution">
    <text evidence="2">The sequence shown here is derived from an EMBL/GenBank/DDBJ whole genome shotgun (WGS) entry which is preliminary data.</text>
</comment>
<name>A0AAP0DC62_9ASTR</name>
<dbReference type="InterPro" id="IPR056715">
    <property type="entry name" value="DUF7813"/>
</dbReference>
<protein>
    <submittedName>
        <fullName evidence="2">Uncharacterized protein</fullName>
    </submittedName>
</protein>
<keyword evidence="1" id="KW-0812">Transmembrane</keyword>
<feature type="transmembrane region" description="Helical" evidence="1">
    <location>
        <begin position="246"/>
        <end position="262"/>
    </location>
</feature>
<proteinExistence type="predicted"/>
<dbReference type="PANTHER" id="PTHR36353">
    <property type="entry name" value="TRANSMEMBRANE PROTEIN"/>
    <property type="match status" value="1"/>
</dbReference>
<dbReference type="EMBL" id="JBCNJP010000014">
    <property type="protein sequence ID" value="KAK9068468.1"/>
    <property type="molecule type" value="Genomic_DNA"/>
</dbReference>
<feature type="transmembrane region" description="Helical" evidence="1">
    <location>
        <begin position="418"/>
        <end position="440"/>
    </location>
</feature>
<evidence type="ECO:0000256" key="1">
    <source>
        <dbReference type="SAM" id="Phobius"/>
    </source>
</evidence>
<reference evidence="2 3" key="1">
    <citation type="submission" date="2024-04" db="EMBL/GenBank/DDBJ databases">
        <title>The reference genome of an endangered Asteraceae, Deinandra increscens subsp. villosa, native to the Central Coast of California.</title>
        <authorList>
            <person name="Guilliams M."/>
            <person name="Hasenstab-Lehman K."/>
            <person name="Meyer R."/>
            <person name="Mcevoy S."/>
        </authorList>
    </citation>
    <scope>NUCLEOTIDE SEQUENCE [LARGE SCALE GENOMIC DNA]</scope>
    <source>
        <tissue evidence="2">Leaf</tissue>
    </source>
</reference>
<evidence type="ECO:0000313" key="2">
    <source>
        <dbReference type="EMBL" id="KAK9068468.1"/>
    </source>
</evidence>
<dbReference type="AlphaFoldDB" id="A0AAP0DC62"/>
<feature type="transmembrane region" description="Helical" evidence="1">
    <location>
        <begin position="341"/>
        <end position="367"/>
    </location>
</feature>
<keyword evidence="1" id="KW-0472">Membrane</keyword>
<sequence>MDGRPPPPRPPPPAIHLRTTTQILKQTNTIFSVNHHLLIFVLLSFLILSLRSNVETATHSLTSFIDHDPSIKSILSRLHIAANPAAPPAIANRHRRRPFLQLTRVGTLDDGFFSGDEDPDHRFFGTLPRPQPNSTSLILGSFDPRLGFSNFISDNGIRVSEIVRSNAKISFKSVEPVEIEEKVDAGDAKSNDHEVIEERESDGIDDLQLFLKKFELEHHEMTALLFLLSVLSASYGFAIFGFVVTYAWVLGIIFVVVVNDLLKGYKSFFRTIWDGSNLGLKRLSGYIVMRWAVRDALTQLLGVWFFGEIEDQYLFFKIFVRLKLMPFSIVSPWVKGFEREIYGFLLSWFLLDTLISFVFAVDAWIAMVDTRKSVREVVKEGCHLLSLMLHPAINLKCLEGIICGSFARWVLSHLFGKLFASAFQSFMEVYFMVAWLLYYFSVKSKDANSSGTPFGQRELERLLEDVR</sequence>
<gene>
    <name evidence="2" type="ORF">SSX86_012582</name>
</gene>
<evidence type="ECO:0000313" key="3">
    <source>
        <dbReference type="Proteomes" id="UP001408789"/>
    </source>
</evidence>
<dbReference type="Proteomes" id="UP001408789">
    <property type="component" value="Unassembled WGS sequence"/>
</dbReference>
<keyword evidence="3" id="KW-1185">Reference proteome</keyword>
<accession>A0AAP0DC62</accession>
<dbReference type="PANTHER" id="PTHR36353:SF1">
    <property type="entry name" value="TRANSMEMBRANE PROTEIN"/>
    <property type="match status" value="1"/>
</dbReference>